<feature type="domain" description="LapA adhesin" evidence="2">
    <location>
        <begin position="293"/>
        <end position="393"/>
    </location>
</feature>
<evidence type="ECO:0000313" key="4">
    <source>
        <dbReference type="Proteomes" id="UP000290657"/>
    </source>
</evidence>
<dbReference type="RefSeq" id="WP_128997126.1">
    <property type="nucleotide sequence ID" value="NZ_PDKN01000011.1"/>
</dbReference>
<evidence type="ECO:0000259" key="2">
    <source>
        <dbReference type="Pfam" id="PF20579"/>
    </source>
</evidence>
<dbReference type="Proteomes" id="UP000290657">
    <property type="component" value="Unassembled WGS sequence"/>
</dbReference>
<sequence length="1346" mass="143184">MSNVIKITDKNGNIQELQVDKNIELSVQSGDYVFIDELLNAVQLEIINNDNLKVVFPNGNEVVLNDIAKLISENPTGEIAPQFSDEELINSLTTKLEFLQNDLFDEGAVISNYAELLNALQAAAAGQEVLEDGSAAPEINIGDYKASDNEYELGHLRTAQADLNDDLVPGEAANNGTGTGDAGTDGTGTEATPLNTVVSLSATDTNEDVGEIVITATLTTAGETDVTITTEHGDILIPAGETTGTLVVDVQDSDVYLDPQTFSATVSEVSGGNFDNVDFSDATTTAQITDTIDTTTMTLETSAINEDSETVTVTAKLDNPAQTDMTVTLEDGTEITIEAGKTEGSTEVNLAEMSDVYNDDNGSYTATVESTTGGNFEKLDISGATVTTAITDTIDTTTMTLETSAINEDSETVTVTAKLDNPAQTDMTVTLEDGTEITIEAGKTEGSTEVNLAEMSDVYNDDNGSYTATVESTTGGNFEKLDISGATVTTAITDTIDTTTVTITGTVTSPSTIDVTNIDSEPNGINVYALDLNGDVQDLSVVKGTNHDGFGVNGKTSGSGASSELGHGNNGVSEKIVVDFDSEVKSLDVSFAWRNNRETAKVTFFDDEGNEVGSATVSGGGNNNEALVTYYDENGNVTKVETAQGGSDKVDLSYKFEPGNGQTFSKVEFSAPGYDDDYLINKITYKEVVNSDVTDVITNNGEVTLEIQTSNPPQAGTTAIAVVEVGGKEYHVQLDVNGRGTLNVEVNGDSDLTATVKEIIGGNFEDVDTSNANWDLASELISLDDNIDAVEDQTYYLDTTDFGDEQINVSQVKITELPENGTLYMNSGKIVETIVTNDGKEINVYENKQPIAAGTVITMADIAAGKVSFEPDSNSDEDGSFKFQADDGNGNFKNTEHTTTIKVTAVADAPTLDMDISDANVIAGEPQGGLFDDLTIEDGQNLDHSYYSNHHDQDLKIDNMNAHTINLSHGDDNVSIKYSVNGKYIELGGGDDNLVIGGSADNSTIYAGSGDDNVQIDGNMGSYVHLGSGDDNIQIASDANFNSGAKIDGGWGKDTLFFTGNASNYAIVDFWGNRLSFEDYNAGEYYTGHEYKIYKVDGNGTLQGNPLKVESIEKIVFEGDMADNAQDSYEYTIDLNAQLTDTDGSETLSDITLTNLPAGTVLKDSDGNELTANDDGSYTVPVDENGGEVSVTLSSQTQLDESALKEIKASVTSTEENGGDTETVSATDDSFIIEEDTVLDFDSLSQDQLPQASTLELGNGAQTLENVEYQDILSMASTDENSEKIFKILGDSEDTVNLKDGEGDNKWTKSEEQFTDEDGETFDVYTNQDLTVFIDSDADTNITGGI</sequence>
<protein>
    <recommendedName>
        <fullName evidence="2">LapA adhesin domain-containing protein</fullName>
    </recommendedName>
</protein>
<dbReference type="OrthoDB" id="5348567at2"/>
<gene>
    <name evidence="3" type="ORF">CRV04_12120</name>
</gene>
<organism evidence="3 4">
    <name type="scientific">Candidatus Marinarcus aquaticus</name>
    <dbReference type="NCBI Taxonomy" id="2044504"/>
    <lineage>
        <taxon>Bacteria</taxon>
        <taxon>Pseudomonadati</taxon>
        <taxon>Campylobacterota</taxon>
        <taxon>Epsilonproteobacteria</taxon>
        <taxon>Campylobacterales</taxon>
        <taxon>Arcobacteraceae</taxon>
        <taxon>Candidatus Marinarcus</taxon>
    </lineage>
</organism>
<feature type="domain" description="LapA adhesin" evidence="2">
    <location>
        <begin position="395"/>
        <end position="495"/>
    </location>
</feature>
<dbReference type="Pfam" id="PF20579">
    <property type="entry name" value="LapA"/>
    <property type="match status" value="3"/>
</dbReference>
<reference evidence="3 4" key="1">
    <citation type="submission" date="2017-10" db="EMBL/GenBank/DDBJ databases">
        <title>Genomics of the genus Arcobacter.</title>
        <authorList>
            <person name="Perez-Cataluna A."/>
            <person name="Figueras M.J."/>
        </authorList>
    </citation>
    <scope>NUCLEOTIDE SEQUENCE [LARGE SCALE GENOMIC DNA]</scope>
    <source>
        <strain evidence="3 4">CECT 8987</strain>
    </source>
</reference>
<comment type="caution">
    <text evidence="3">The sequence shown here is derived from an EMBL/GenBank/DDBJ whole genome shotgun (WGS) entry which is preliminary data.</text>
</comment>
<feature type="region of interest" description="Disordered" evidence="1">
    <location>
        <begin position="166"/>
        <end position="192"/>
    </location>
</feature>
<dbReference type="EMBL" id="PDKN01000011">
    <property type="protein sequence ID" value="RXJ54122.1"/>
    <property type="molecule type" value="Genomic_DNA"/>
</dbReference>
<accession>A0A4Q0XQP0</accession>
<feature type="domain" description="LapA adhesin" evidence="2">
    <location>
        <begin position="196"/>
        <end position="291"/>
    </location>
</feature>
<dbReference type="InterPro" id="IPR046779">
    <property type="entry name" value="LapA_adhesin_dom"/>
</dbReference>
<evidence type="ECO:0000313" key="3">
    <source>
        <dbReference type="EMBL" id="RXJ54122.1"/>
    </source>
</evidence>
<name>A0A4Q0XQP0_9BACT</name>
<keyword evidence="4" id="KW-1185">Reference proteome</keyword>
<proteinExistence type="predicted"/>
<feature type="compositionally biased region" description="Gly residues" evidence="1">
    <location>
        <begin position="177"/>
        <end position="186"/>
    </location>
</feature>
<evidence type="ECO:0000256" key="1">
    <source>
        <dbReference type="SAM" id="MobiDB-lite"/>
    </source>
</evidence>
<feature type="region of interest" description="Disordered" evidence="1">
    <location>
        <begin position="1165"/>
        <end position="1185"/>
    </location>
</feature>